<dbReference type="InterPro" id="IPR006665">
    <property type="entry name" value="OmpA-like"/>
</dbReference>
<proteinExistence type="predicted"/>
<evidence type="ECO:0000256" key="2">
    <source>
        <dbReference type="PROSITE-ProRule" id="PRU00473"/>
    </source>
</evidence>
<protein>
    <submittedName>
        <fullName evidence="4">Substrate-binding domain-containing protein</fullName>
    </submittedName>
</protein>
<comment type="caution">
    <text evidence="4">The sequence shown here is derived from an EMBL/GenBank/DDBJ whole genome shotgun (WGS) entry which is preliminary data.</text>
</comment>
<dbReference type="Pfam" id="PF12849">
    <property type="entry name" value="PBP_like_2"/>
    <property type="match status" value="1"/>
</dbReference>
<keyword evidence="5" id="KW-1185">Reference proteome</keyword>
<feature type="domain" description="OmpA-like" evidence="3">
    <location>
        <begin position="329"/>
        <end position="450"/>
    </location>
</feature>
<evidence type="ECO:0000313" key="5">
    <source>
        <dbReference type="Proteomes" id="UP001595740"/>
    </source>
</evidence>
<reference evidence="5" key="1">
    <citation type="journal article" date="2019" name="Int. J. Syst. Evol. Microbiol.">
        <title>The Global Catalogue of Microorganisms (GCM) 10K type strain sequencing project: providing services to taxonomists for standard genome sequencing and annotation.</title>
        <authorList>
            <consortium name="The Broad Institute Genomics Platform"/>
            <consortium name="The Broad Institute Genome Sequencing Center for Infectious Disease"/>
            <person name="Wu L."/>
            <person name="Ma J."/>
        </authorList>
    </citation>
    <scope>NUCLEOTIDE SEQUENCE [LARGE SCALE GENOMIC DNA]</scope>
    <source>
        <strain evidence="5">KCTC 42875</strain>
    </source>
</reference>
<dbReference type="SUPFAM" id="SSF53850">
    <property type="entry name" value="Periplasmic binding protein-like II"/>
    <property type="match status" value="1"/>
</dbReference>
<gene>
    <name evidence="4" type="ORF">ACFOLC_02600</name>
</gene>
<dbReference type="Proteomes" id="UP001595740">
    <property type="component" value="Unassembled WGS sequence"/>
</dbReference>
<dbReference type="SUPFAM" id="SSF103088">
    <property type="entry name" value="OmpA-like"/>
    <property type="match status" value="1"/>
</dbReference>
<dbReference type="InterPro" id="IPR036737">
    <property type="entry name" value="OmpA-like_sf"/>
</dbReference>
<name>A0ABV7RNV4_9GAMM</name>
<evidence type="ECO:0000313" key="4">
    <source>
        <dbReference type="EMBL" id="MFC3549898.1"/>
    </source>
</evidence>
<keyword evidence="2" id="KW-0472">Membrane</keyword>
<evidence type="ECO:0000256" key="1">
    <source>
        <dbReference type="ARBA" id="ARBA00022729"/>
    </source>
</evidence>
<evidence type="ECO:0000259" key="3">
    <source>
        <dbReference type="PROSITE" id="PS51123"/>
    </source>
</evidence>
<accession>A0ABV7RNV4</accession>
<dbReference type="PANTHER" id="PTHR30570:SF1">
    <property type="entry name" value="PHOSPHATE-BINDING PROTEIN PSTS"/>
    <property type="match status" value="1"/>
</dbReference>
<sequence>MSRAAVWLQHLFVVLLLFSVGPPVHAQGDVERVRIHGSHTLGAHLVPAVAEAWLRDIGYEDIRRVHRQPALTEVHASRDGLPLIVEIDGSSSAQGFADLVAGDAQIAMMTRRPTAAELDEGWQLGDLSSHDQEFVLALDGVAVVVNRDNPVAQLSLAQLRRLFSGAARDWRDVAGPPGRVRLHLAAGANSARDLIDERVMQGARYAQAQVHADATALLRAVAADPAAIGFVSLRQGWGAGVRPAAIAEGGAAIAPTRLGVQSEDYPLARRLYLYGSQMMGALSRSFALYAMSRPGQEAVTRAGHLAVTLCPGYRPPSLIGPGEYRELVRDATRLPLSLRFNFNGNNDSGIASSVYDSRAVRDIERLAAFMRLPINRGRRLLVIGFADVGVGSPAAAMMMSNDRADLVAHELMALGIEVQHARGMGALLPLMQPSSGEGRYRNERVELWLL</sequence>
<dbReference type="InterPro" id="IPR024370">
    <property type="entry name" value="PBP_domain"/>
</dbReference>
<dbReference type="EMBL" id="JBHRXK010000001">
    <property type="protein sequence ID" value="MFC3549898.1"/>
    <property type="molecule type" value="Genomic_DNA"/>
</dbReference>
<dbReference type="RefSeq" id="WP_386757231.1">
    <property type="nucleotide sequence ID" value="NZ_JBHRXK010000001.1"/>
</dbReference>
<keyword evidence="1" id="KW-0732">Signal</keyword>
<dbReference type="PANTHER" id="PTHR30570">
    <property type="entry name" value="PERIPLASMIC PHOSPHATE BINDING COMPONENT OF PHOSPHATE ABC TRANSPORTER"/>
    <property type="match status" value="1"/>
</dbReference>
<organism evidence="4 5">
    <name type="scientific">Lysobacter cavernae</name>
    <dbReference type="NCBI Taxonomy" id="1685901"/>
    <lineage>
        <taxon>Bacteria</taxon>
        <taxon>Pseudomonadati</taxon>
        <taxon>Pseudomonadota</taxon>
        <taxon>Gammaproteobacteria</taxon>
        <taxon>Lysobacterales</taxon>
        <taxon>Lysobacteraceae</taxon>
        <taxon>Lysobacter</taxon>
    </lineage>
</organism>
<dbReference type="PROSITE" id="PS51123">
    <property type="entry name" value="OMPA_2"/>
    <property type="match status" value="1"/>
</dbReference>
<dbReference type="InterPro" id="IPR050811">
    <property type="entry name" value="Phosphate_ABC_transporter"/>
</dbReference>
<dbReference type="Gene3D" id="3.40.190.10">
    <property type="entry name" value="Periplasmic binding protein-like II"/>
    <property type="match status" value="2"/>
</dbReference>
<dbReference type="Gene3D" id="3.30.1330.60">
    <property type="entry name" value="OmpA-like domain"/>
    <property type="match status" value="1"/>
</dbReference>